<keyword evidence="4" id="KW-1133">Transmembrane helix</keyword>
<evidence type="ECO:0000313" key="7">
    <source>
        <dbReference type="Proteomes" id="UP001596174"/>
    </source>
</evidence>
<evidence type="ECO:0000256" key="4">
    <source>
        <dbReference type="SAM" id="Phobius"/>
    </source>
</evidence>
<gene>
    <name evidence="6" type="ORF">ACFP3V_14710</name>
</gene>
<evidence type="ECO:0000256" key="1">
    <source>
        <dbReference type="ARBA" id="ARBA00023015"/>
    </source>
</evidence>
<organism evidence="6 7">
    <name type="scientific">Streptacidiphilus monticola</name>
    <dbReference type="NCBI Taxonomy" id="2161674"/>
    <lineage>
        <taxon>Bacteria</taxon>
        <taxon>Bacillati</taxon>
        <taxon>Actinomycetota</taxon>
        <taxon>Actinomycetes</taxon>
        <taxon>Kitasatosporales</taxon>
        <taxon>Streptomycetaceae</taxon>
        <taxon>Streptacidiphilus</taxon>
    </lineage>
</organism>
<feature type="region of interest" description="Disordered" evidence="3">
    <location>
        <begin position="233"/>
        <end position="252"/>
    </location>
</feature>
<accession>A0ABW1G133</accession>
<dbReference type="InterPro" id="IPR027383">
    <property type="entry name" value="Znf_put"/>
</dbReference>
<dbReference type="Gene3D" id="1.10.10.1320">
    <property type="entry name" value="Anti-sigma factor, zinc-finger domain"/>
    <property type="match status" value="1"/>
</dbReference>
<proteinExistence type="predicted"/>
<name>A0ABW1G133_9ACTN</name>
<reference evidence="7" key="1">
    <citation type="journal article" date="2019" name="Int. J. Syst. Evol. Microbiol.">
        <title>The Global Catalogue of Microorganisms (GCM) 10K type strain sequencing project: providing services to taxonomists for standard genome sequencing and annotation.</title>
        <authorList>
            <consortium name="The Broad Institute Genomics Platform"/>
            <consortium name="The Broad Institute Genome Sequencing Center for Infectious Disease"/>
            <person name="Wu L."/>
            <person name="Ma J."/>
        </authorList>
    </citation>
    <scope>NUCLEOTIDE SEQUENCE [LARGE SCALE GENOMIC DNA]</scope>
    <source>
        <strain evidence="7">JCM 4816</strain>
    </source>
</reference>
<dbReference type="RefSeq" id="WP_380583456.1">
    <property type="nucleotide sequence ID" value="NZ_JBHSQJ010000058.1"/>
</dbReference>
<feature type="domain" description="Putative zinc-finger" evidence="5">
    <location>
        <begin position="34"/>
        <end position="62"/>
    </location>
</feature>
<keyword evidence="2" id="KW-0804">Transcription</keyword>
<keyword evidence="4" id="KW-0472">Membrane</keyword>
<feature type="compositionally biased region" description="Low complexity" evidence="3">
    <location>
        <begin position="242"/>
        <end position="252"/>
    </location>
</feature>
<dbReference type="Proteomes" id="UP001596174">
    <property type="component" value="Unassembled WGS sequence"/>
</dbReference>
<comment type="caution">
    <text evidence="6">The sequence shown here is derived from an EMBL/GenBank/DDBJ whole genome shotgun (WGS) entry which is preliminary data.</text>
</comment>
<evidence type="ECO:0000256" key="3">
    <source>
        <dbReference type="SAM" id="MobiDB-lite"/>
    </source>
</evidence>
<protein>
    <submittedName>
        <fullName evidence="6">Anti-sigma factor family protein</fullName>
    </submittedName>
</protein>
<feature type="region of interest" description="Disordered" evidence="3">
    <location>
        <begin position="195"/>
        <end position="216"/>
    </location>
</feature>
<dbReference type="EMBL" id="JBHSQJ010000058">
    <property type="protein sequence ID" value="MFC5908459.1"/>
    <property type="molecule type" value="Genomic_DNA"/>
</dbReference>
<evidence type="ECO:0000256" key="2">
    <source>
        <dbReference type="ARBA" id="ARBA00023163"/>
    </source>
</evidence>
<keyword evidence="7" id="KW-1185">Reference proteome</keyword>
<feature type="region of interest" description="Disordered" evidence="3">
    <location>
        <begin position="97"/>
        <end position="128"/>
    </location>
</feature>
<evidence type="ECO:0000313" key="6">
    <source>
        <dbReference type="EMBL" id="MFC5908459.1"/>
    </source>
</evidence>
<feature type="transmembrane region" description="Helical" evidence="4">
    <location>
        <begin position="174"/>
        <end position="193"/>
    </location>
</feature>
<sequence>MSEQQRRAAQVASGLVELKVAPRTPPVPEEHLGDRLAAFVDGELDHGARERIQSHLAGCAQCLAEVEVQRRLKSRLREVPSPAPSDVFLSRLMGLAAQEQQPTDRQDPPAGAPMDQQPSNVRPLFGSGGLGAGSFGRGTGLFGSGALGAEHPVPGVDPRAALVAAASPAPRRRFAFVAAGAVSVAAVALSSALTGVSASESPSAPTTTTPVAGSGTYTYSPATSRVAFQVQNADDLSALRRPTPSSTPTTLH</sequence>
<keyword evidence="4" id="KW-0812">Transmembrane</keyword>
<evidence type="ECO:0000259" key="5">
    <source>
        <dbReference type="Pfam" id="PF13490"/>
    </source>
</evidence>
<dbReference type="Pfam" id="PF13490">
    <property type="entry name" value="zf-HC2"/>
    <property type="match status" value="1"/>
</dbReference>
<keyword evidence="1" id="KW-0805">Transcription regulation</keyword>
<dbReference type="InterPro" id="IPR041916">
    <property type="entry name" value="Anti_sigma_zinc_sf"/>
</dbReference>